<keyword evidence="1" id="KW-0472">Membrane</keyword>
<evidence type="ECO:0000313" key="2">
    <source>
        <dbReference type="EMBL" id="NIJ45200.1"/>
    </source>
</evidence>
<feature type="transmembrane region" description="Helical" evidence="1">
    <location>
        <begin position="12"/>
        <end position="32"/>
    </location>
</feature>
<keyword evidence="3" id="KW-1185">Reference proteome</keyword>
<gene>
    <name evidence="2" type="ORF">FHR24_001639</name>
</gene>
<feature type="transmembrane region" description="Helical" evidence="1">
    <location>
        <begin position="38"/>
        <end position="56"/>
    </location>
</feature>
<dbReference type="Proteomes" id="UP000745859">
    <property type="component" value="Unassembled WGS sequence"/>
</dbReference>
<name>A0ABX0UB95_9FLAO</name>
<evidence type="ECO:0000256" key="1">
    <source>
        <dbReference type="SAM" id="Phobius"/>
    </source>
</evidence>
<feature type="transmembrane region" description="Helical" evidence="1">
    <location>
        <begin position="68"/>
        <end position="93"/>
    </location>
</feature>
<sequence>MNTRKIIFQNAAKIYAAIVGFYFLIKLIGLTHVIELRFLNILFVLWGINTAIKTNIQQQDHNNYLNNLFTGFSTGLFAIVATIISMIIYVSFIDDSLLVMLQKSSFWGNHLNLPKIVFSMTIEATASCVISSFGLMQYWKKQNINSYA</sequence>
<evidence type="ECO:0008006" key="4">
    <source>
        <dbReference type="Google" id="ProtNLM"/>
    </source>
</evidence>
<dbReference type="RefSeq" id="WP_167186594.1">
    <property type="nucleotide sequence ID" value="NZ_JAASQL010000001.1"/>
</dbReference>
<protein>
    <recommendedName>
        <fullName evidence="4">DUF4199 domain-containing protein</fullName>
    </recommendedName>
</protein>
<dbReference type="EMBL" id="JAASQL010000001">
    <property type="protein sequence ID" value="NIJ45200.1"/>
    <property type="molecule type" value="Genomic_DNA"/>
</dbReference>
<accession>A0ABX0UB95</accession>
<feature type="transmembrane region" description="Helical" evidence="1">
    <location>
        <begin position="113"/>
        <end position="136"/>
    </location>
</feature>
<comment type="caution">
    <text evidence="2">The sequence shown here is derived from an EMBL/GenBank/DDBJ whole genome shotgun (WGS) entry which is preliminary data.</text>
</comment>
<keyword evidence="1" id="KW-0812">Transmembrane</keyword>
<evidence type="ECO:0000313" key="3">
    <source>
        <dbReference type="Proteomes" id="UP000745859"/>
    </source>
</evidence>
<organism evidence="2 3">
    <name type="scientific">Wenyingzhuangia heitensis</name>
    <dbReference type="NCBI Taxonomy" id="1487859"/>
    <lineage>
        <taxon>Bacteria</taxon>
        <taxon>Pseudomonadati</taxon>
        <taxon>Bacteroidota</taxon>
        <taxon>Flavobacteriia</taxon>
        <taxon>Flavobacteriales</taxon>
        <taxon>Flavobacteriaceae</taxon>
        <taxon>Wenyingzhuangia</taxon>
    </lineage>
</organism>
<proteinExistence type="predicted"/>
<keyword evidence="1" id="KW-1133">Transmembrane helix</keyword>
<reference evidence="2 3" key="1">
    <citation type="submission" date="2020-03" db="EMBL/GenBank/DDBJ databases">
        <title>Genomic Encyclopedia of Type Strains, Phase IV (KMG-IV): sequencing the most valuable type-strain genomes for metagenomic binning, comparative biology and taxonomic classification.</title>
        <authorList>
            <person name="Goeker M."/>
        </authorList>
    </citation>
    <scope>NUCLEOTIDE SEQUENCE [LARGE SCALE GENOMIC DNA]</scope>
    <source>
        <strain evidence="2 3">DSM 101599</strain>
    </source>
</reference>